<accession>A0ACB8SGG1</accession>
<protein>
    <submittedName>
        <fullName evidence="1">Uncharacterized protein</fullName>
    </submittedName>
</protein>
<sequence>MTDLLPPSPSAPSISLKPFLATPSNLNPHFPAEYNHTPTSGSHVVNGFPKSHGTPVHSPFVTPVNPEHLTDTSAPIAQYAALHRRNGSVASSTASPRAPIIRPLDFRAVMSSHEETHAELGRIVDDLVQWLSITEVGLTKVLDSAGEDRIEEEQEETLGTVEVRAGRNDSLDSNDIVDDDLALAAR</sequence>
<keyword evidence="2" id="KW-1185">Reference proteome</keyword>
<proteinExistence type="predicted"/>
<reference evidence="1" key="2">
    <citation type="journal article" date="2022" name="New Phytol.">
        <title>Evolutionary transition to the ectomycorrhizal habit in the genomes of a hyperdiverse lineage of mushroom-forming fungi.</title>
        <authorList>
            <person name="Looney B."/>
            <person name="Miyauchi S."/>
            <person name="Morin E."/>
            <person name="Drula E."/>
            <person name="Courty P.E."/>
            <person name="Kohler A."/>
            <person name="Kuo A."/>
            <person name="LaButti K."/>
            <person name="Pangilinan J."/>
            <person name="Lipzen A."/>
            <person name="Riley R."/>
            <person name="Andreopoulos W."/>
            <person name="He G."/>
            <person name="Johnson J."/>
            <person name="Nolan M."/>
            <person name="Tritt A."/>
            <person name="Barry K.W."/>
            <person name="Grigoriev I.V."/>
            <person name="Nagy L.G."/>
            <person name="Hibbett D."/>
            <person name="Henrissat B."/>
            <person name="Matheny P.B."/>
            <person name="Labbe J."/>
            <person name="Martin F.M."/>
        </authorList>
    </citation>
    <scope>NUCLEOTIDE SEQUENCE</scope>
    <source>
        <strain evidence="1">HHB10654</strain>
    </source>
</reference>
<dbReference type="EMBL" id="MU277324">
    <property type="protein sequence ID" value="KAI0054968.1"/>
    <property type="molecule type" value="Genomic_DNA"/>
</dbReference>
<evidence type="ECO:0000313" key="1">
    <source>
        <dbReference type="EMBL" id="KAI0054968.1"/>
    </source>
</evidence>
<name>A0ACB8SGG1_9AGAM</name>
<comment type="caution">
    <text evidence="1">The sequence shown here is derived from an EMBL/GenBank/DDBJ whole genome shotgun (WGS) entry which is preliminary data.</text>
</comment>
<gene>
    <name evidence="1" type="ORF">BV25DRAFT_1833444</name>
</gene>
<reference evidence="1" key="1">
    <citation type="submission" date="2021-03" db="EMBL/GenBank/DDBJ databases">
        <authorList>
            <consortium name="DOE Joint Genome Institute"/>
            <person name="Ahrendt S."/>
            <person name="Looney B.P."/>
            <person name="Miyauchi S."/>
            <person name="Morin E."/>
            <person name="Drula E."/>
            <person name="Courty P.E."/>
            <person name="Chicoki N."/>
            <person name="Fauchery L."/>
            <person name="Kohler A."/>
            <person name="Kuo A."/>
            <person name="Labutti K."/>
            <person name="Pangilinan J."/>
            <person name="Lipzen A."/>
            <person name="Riley R."/>
            <person name="Andreopoulos W."/>
            <person name="He G."/>
            <person name="Johnson J."/>
            <person name="Barry K.W."/>
            <person name="Grigoriev I.V."/>
            <person name="Nagy L."/>
            <person name="Hibbett D."/>
            <person name="Henrissat B."/>
            <person name="Matheny P.B."/>
            <person name="Labbe J."/>
            <person name="Martin F."/>
        </authorList>
    </citation>
    <scope>NUCLEOTIDE SEQUENCE</scope>
    <source>
        <strain evidence="1">HHB10654</strain>
    </source>
</reference>
<organism evidence="1 2">
    <name type="scientific">Artomyces pyxidatus</name>
    <dbReference type="NCBI Taxonomy" id="48021"/>
    <lineage>
        <taxon>Eukaryota</taxon>
        <taxon>Fungi</taxon>
        <taxon>Dikarya</taxon>
        <taxon>Basidiomycota</taxon>
        <taxon>Agaricomycotina</taxon>
        <taxon>Agaricomycetes</taxon>
        <taxon>Russulales</taxon>
        <taxon>Auriscalpiaceae</taxon>
        <taxon>Artomyces</taxon>
    </lineage>
</organism>
<evidence type="ECO:0000313" key="2">
    <source>
        <dbReference type="Proteomes" id="UP000814140"/>
    </source>
</evidence>
<dbReference type="Proteomes" id="UP000814140">
    <property type="component" value="Unassembled WGS sequence"/>
</dbReference>